<dbReference type="InterPro" id="IPR035985">
    <property type="entry name" value="Ubiquitin-activating_enz"/>
</dbReference>
<feature type="domain" description="THIF-type NAD/FAD binding fold" evidence="1">
    <location>
        <begin position="26"/>
        <end position="229"/>
    </location>
</feature>
<protein>
    <recommendedName>
        <fullName evidence="1">THIF-type NAD/FAD binding fold domain-containing protein</fullName>
    </recommendedName>
</protein>
<dbReference type="AlphaFoldDB" id="Q7VJA7"/>
<accession>Q7VJA7</accession>
<dbReference type="eggNOG" id="COG1179">
    <property type="taxonomic scope" value="Bacteria"/>
</dbReference>
<keyword evidence="3" id="KW-1185">Reference proteome</keyword>
<dbReference type="GO" id="GO:0008641">
    <property type="term" value="F:ubiquitin-like modifier activating enzyme activity"/>
    <property type="evidence" value="ECO:0007669"/>
    <property type="project" value="InterPro"/>
</dbReference>
<dbReference type="CDD" id="cd00755">
    <property type="entry name" value="YgdL_like"/>
    <property type="match status" value="1"/>
</dbReference>
<dbReference type="Proteomes" id="UP000002495">
    <property type="component" value="Chromosome"/>
</dbReference>
<evidence type="ECO:0000259" key="1">
    <source>
        <dbReference type="Pfam" id="PF00899"/>
    </source>
</evidence>
<reference evidence="2 3" key="1">
    <citation type="journal article" date="2003" name="Proc. Natl. Acad. Sci. U.S.A.">
        <title>The complete genome sequence of the carcinogenic bacterium Helicobacter hepaticus.</title>
        <authorList>
            <person name="Suerbaum S."/>
            <person name="Josenhans C."/>
            <person name="Sterzenbach T."/>
            <person name="Drescher B."/>
            <person name="Brandt P."/>
            <person name="Bell M."/>
            <person name="Droege M."/>
            <person name="Fartmann B."/>
            <person name="Fischer H.-P."/>
            <person name="Ge Z."/>
            <person name="Hoerster A."/>
            <person name="Holland R."/>
            <person name="Klein K."/>
            <person name="Koenig J."/>
            <person name="Macko L."/>
            <person name="Mendz G.L."/>
            <person name="Nyakatura G."/>
            <person name="Schauer D.B."/>
            <person name="Shen Z."/>
            <person name="Weber J."/>
            <person name="Frosch M."/>
            <person name="Fox J.G."/>
        </authorList>
    </citation>
    <scope>NUCLEOTIDE SEQUENCE [LARGE SCALE GENOMIC DNA]</scope>
    <source>
        <strain evidence="3">ATCC 51449 / 3B1</strain>
    </source>
</reference>
<name>Q7VJA7_HELHP</name>
<dbReference type="STRING" id="235279.HH_0336"/>
<dbReference type="PANTHER" id="PTHR43267:SF1">
    <property type="entry name" value="TRNA THREONYLCARBAMOYLADENOSINE DEHYDRATASE"/>
    <property type="match status" value="1"/>
</dbReference>
<dbReference type="InterPro" id="IPR000594">
    <property type="entry name" value="ThiF_NAD_FAD-bd"/>
</dbReference>
<evidence type="ECO:0000313" key="3">
    <source>
        <dbReference type="Proteomes" id="UP000002495"/>
    </source>
</evidence>
<dbReference type="GO" id="GO:0061503">
    <property type="term" value="F:tRNA threonylcarbamoyladenosine dehydratase"/>
    <property type="evidence" value="ECO:0007669"/>
    <property type="project" value="TreeGrafter"/>
</dbReference>
<gene>
    <name evidence="2" type="ordered locus">HH_0336</name>
</gene>
<dbReference type="InterPro" id="IPR045886">
    <property type="entry name" value="ThiF/MoeB/HesA"/>
</dbReference>
<dbReference type="Gene3D" id="3.40.50.720">
    <property type="entry name" value="NAD(P)-binding Rossmann-like Domain"/>
    <property type="match status" value="1"/>
</dbReference>
<dbReference type="Pfam" id="PF00899">
    <property type="entry name" value="ThiF"/>
    <property type="match status" value="1"/>
</dbReference>
<sequence length="233" mass="26337">MRMDTIMNELVDENTIIDRYTRSRIIFGENFERIQNTKVVVFGVGGVGGFVVDCLYRSGLQNITIVDKDCFDITNQNRQIGSEHIDEPKVEVFARLYQGITPIQERVDAAFLERFDIMEFDYIVDAIDEIIAKVEIAKIASNKPYGKYIIATGSAKRVNPLFIRVNNVWKSHGDKFARKLRTHLRKANIQKAIKVIFSSEGAKCCPLGSFSGVTASFGLIIASEIIQDIIKEH</sequence>
<dbReference type="EMBL" id="AE017125">
    <property type="protein sequence ID" value="AAP76933.1"/>
    <property type="molecule type" value="Genomic_DNA"/>
</dbReference>
<organism evidence="2 3">
    <name type="scientific">Helicobacter hepaticus (strain ATCC 51449 / 3B1)</name>
    <dbReference type="NCBI Taxonomy" id="235279"/>
    <lineage>
        <taxon>Bacteria</taxon>
        <taxon>Pseudomonadati</taxon>
        <taxon>Campylobacterota</taxon>
        <taxon>Epsilonproteobacteria</taxon>
        <taxon>Campylobacterales</taxon>
        <taxon>Helicobacteraceae</taxon>
        <taxon>Helicobacter</taxon>
    </lineage>
</organism>
<dbReference type="PANTHER" id="PTHR43267">
    <property type="entry name" value="TRNA THREONYLCARBAMOYLADENOSINE DEHYDRATASE"/>
    <property type="match status" value="1"/>
</dbReference>
<dbReference type="KEGG" id="hhe:HH_0336"/>
<dbReference type="SUPFAM" id="SSF69572">
    <property type="entry name" value="Activating enzymes of the ubiquitin-like proteins"/>
    <property type="match status" value="1"/>
</dbReference>
<dbReference type="HOGENOM" id="CLU_013325_4_1_7"/>
<proteinExistence type="predicted"/>
<evidence type="ECO:0000313" key="2">
    <source>
        <dbReference type="EMBL" id="AAP76933.1"/>
    </source>
</evidence>
<dbReference type="GO" id="GO:0061504">
    <property type="term" value="P:cyclic threonylcarbamoyladenosine biosynthetic process"/>
    <property type="evidence" value="ECO:0007669"/>
    <property type="project" value="TreeGrafter"/>
</dbReference>